<keyword evidence="1" id="KW-1133">Transmembrane helix</keyword>
<feature type="transmembrane region" description="Helical" evidence="1">
    <location>
        <begin position="113"/>
        <end position="133"/>
    </location>
</feature>
<organism evidence="2 3">
    <name type="scientific">Pyricularia grisea</name>
    <name type="common">Crabgrass-specific blast fungus</name>
    <name type="synonym">Magnaporthe grisea</name>
    <dbReference type="NCBI Taxonomy" id="148305"/>
    <lineage>
        <taxon>Eukaryota</taxon>
        <taxon>Fungi</taxon>
        <taxon>Dikarya</taxon>
        <taxon>Ascomycota</taxon>
        <taxon>Pezizomycotina</taxon>
        <taxon>Sordariomycetes</taxon>
        <taxon>Sordariomycetidae</taxon>
        <taxon>Magnaporthales</taxon>
        <taxon>Pyriculariaceae</taxon>
        <taxon>Pyricularia</taxon>
    </lineage>
</organism>
<sequence length="158" mass="17674">MNMLQLGGLWPDYRISLPGSFSSDDEDGPDQFRDILHPDENLIGVTHLPPETKDHILTSTLQLLGEAQLYVISFSVTQFALWYLLIVLLATVMILTVHSSIYWSGEVDSRTILIAYLGLLTRCLAVFSALNNFRFPTYIETSHSAITLLVESVSASRN</sequence>
<evidence type="ECO:0000313" key="2">
    <source>
        <dbReference type="Proteomes" id="UP000515153"/>
    </source>
</evidence>
<name>A0A6P8AZ73_PYRGI</name>
<evidence type="ECO:0000313" key="3">
    <source>
        <dbReference type="RefSeq" id="XP_030980213.1"/>
    </source>
</evidence>
<dbReference type="AlphaFoldDB" id="A0A6P8AZ73"/>
<evidence type="ECO:0000256" key="1">
    <source>
        <dbReference type="SAM" id="Phobius"/>
    </source>
</evidence>
<dbReference type="Proteomes" id="UP000515153">
    <property type="component" value="Chromosome VII"/>
</dbReference>
<dbReference type="KEGG" id="pgri:PgNI_10969"/>
<reference evidence="3" key="3">
    <citation type="submission" date="2025-08" db="UniProtKB">
        <authorList>
            <consortium name="RefSeq"/>
        </authorList>
    </citation>
    <scope>IDENTIFICATION</scope>
    <source>
        <strain evidence="3">NI907</strain>
    </source>
</reference>
<keyword evidence="2" id="KW-1185">Reference proteome</keyword>
<reference evidence="3" key="2">
    <citation type="submission" date="2019-10" db="EMBL/GenBank/DDBJ databases">
        <authorList>
            <consortium name="NCBI Genome Project"/>
        </authorList>
    </citation>
    <scope>NUCLEOTIDE SEQUENCE</scope>
    <source>
        <strain evidence="3">NI907</strain>
    </source>
</reference>
<dbReference type="RefSeq" id="XP_030980213.1">
    <property type="nucleotide sequence ID" value="XM_031130943.1"/>
</dbReference>
<keyword evidence="1" id="KW-0472">Membrane</keyword>
<gene>
    <name evidence="3" type="ORF">PgNI_10969</name>
</gene>
<dbReference type="GeneID" id="41965848"/>
<proteinExistence type="predicted"/>
<keyword evidence="1" id="KW-0812">Transmembrane</keyword>
<accession>A0A6P8AZ73</accession>
<reference evidence="2 3" key="1">
    <citation type="journal article" date="2019" name="Mol. Biol. Evol.">
        <title>Blast fungal genomes show frequent chromosomal changes, gene gains and losses, and effector gene turnover.</title>
        <authorList>
            <person name="Gomez Luciano L.B."/>
            <person name="Jason Tsai I."/>
            <person name="Chuma I."/>
            <person name="Tosa Y."/>
            <person name="Chen Y.H."/>
            <person name="Li J.Y."/>
            <person name="Li M.Y."/>
            <person name="Jade Lu M.Y."/>
            <person name="Nakayashiki H."/>
            <person name="Li W.H."/>
        </authorList>
    </citation>
    <scope>NUCLEOTIDE SEQUENCE [LARGE SCALE GENOMIC DNA]</scope>
    <source>
        <strain evidence="2 3">NI907</strain>
    </source>
</reference>
<feature type="transmembrane region" description="Helical" evidence="1">
    <location>
        <begin position="80"/>
        <end position="101"/>
    </location>
</feature>
<protein>
    <submittedName>
        <fullName evidence="3">Uncharacterized protein</fullName>
    </submittedName>
</protein>